<evidence type="ECO:0000256" key="1">
    <source>
        <dbReference type="SAM" id="SignalP"/>
    </source>
</evidence>
<feature type="chain" id="PRO_5013822741" evidence="1">
    <location>
        <begin position="25"/>
        <end position="113"/>
    </location>
</feature>
<evidence type="ECO:0000313" key="2">
    <source>
        <dbReference type="EMBL" id="PIN07037.1"/>
    </source>
</evidence>
<reference evidence="3" key="1">
    <citation type="journal article" date="2018" name="Gigascience">
        <title>Genome assembly of the Pink Ipe (Handroanthus impetiginosus, Bignoniaceae), a highly valued, ecologically keystone Neotropical timber forest tree.</title>
        <authorList>
            <person name="Silva-Junior O.B."/>
            <person name="Grattapaglia D."/>
            <person name="Novaes E."/>
            <person name="Collevatti R.G."/>
        </authorList>
    </citation>
    <scope>NUCLEOTIDE SEQUENCE [LARGE SCALE GENOMIC DNA]</scope>
    <source>
        <strain evidence="3">cv. UFG-1</strain>
    </source>
</reference>
<protein>
    <submittedName>
        <fullName evidence="2">Uncharacterized protein</fullName>
    </submittedName>
</protein>
<proteinExistence type="predicted"/>
<comment type="caution">
    <text evidence="2">The sequence shown here is derived from an EMBL/GenBank/DDBJ whole genome shotgun (WGS) entry which is preliminary data.</text>
</comment>
<evidence type="ECO:0000313" key="3">
    <source>
        <dbReference type="Proteomes" id="UP000231279"/>
    </source>
</evidence>
<keyword evidence="3" id="KW-1185">Reference proteome</keyword>
<feature type="signal peptide" evidence="1">
    <location>
        <begin position="1"/>
        <end position="24"/>
    </location>
</feature>
<sequence length="113" mass="12874">MWPQRIHLLLHHLLQLSRFQLVSQLVSQQAKRITTSELMARTLATSSRIDHLLKSMLLQEVDPPSIIFLEAAASNPFVSSISKMRCCLLFVQVSLEVVANNIFVFVAFKHCEL</sequence>
<name>A0A2G9GP08_9LAMI</name>
<gene>
    <name evidence="2" type="ORF">CDL12_20400</name>
</gene>
<dbReference type="OrthoDB" id="10580500at2759"/>
<dbReference type="EMBL" id="NKXS01004239">
    <property type="protein sequence ID" value="PIN07037.1"/>
    <property type="molecule type" value="Genomic_DNA"/>
</dbReference>
<accession>A0A2G9GP08</accession>
<organism evidence="2 3">
    <name type="scientific">Handroanthus impetiginosus</name>
    <dbReference type="NCBI Taxonomy" id="429701"/>
    <lineage>
        <taxon>Eukaryota</taxon>
        <taxon>Viridiplantae</taxon>
        <taxon>Streptophyta</taxon>
        <taxon>Embryophyta</taxon>
        <taxon>Tracheophyta</taxon>
        <taxon>Spermatophyta</taxon>
        <taxon>Magnoliopsida</taxon>
        <taxon>eudicotyledons</taxon>
        <taxon>Gunneridae</taxon>
        <taxon>Pentapetalae</taxon>
        <taxon>asterids</taxon>
        <taxon>lamiids</taxon>
        <taxon>Lamiales</taxon>
        <taxon>Bignoniaceae</taxon>
        <taxon>Crescentiina</taxon>
        <taxon>Tabebuia alliance</taxon>
        <taxon>Handroanthus</taxon>
    </lineage>
</organism>
<dbReference type="AlphaFoldDB" id="A0A2G9GP08"/>
<dbReference type="Proteomes" id="UP000231279">
    <property type="component" value="Unassembled WGS sequence"/>
</dbReference>
<keyword evidence="1" id="KW-0732">Signal</keyword>